<evidence type="ECO:0000256" key="1">
    <source>
        <dbReference type="ARBA" id="ARBA00006484"/>
    </source>
</evidence>
<protein>
    <submittedName>
        <fullName evidence="3">Uncharacterized protein</fullName>
    </submittedName>
</protein>
<evidence type="ECO:0000256" key="2">
    <source>
        <dbReference type="ARBA" id="ARBA00023002"/>
    </source>
</evidence>
<keyword evidence="4" id="KW-1185">Reference proteome</keyword>
<keyword evidence="2" id="KW-0560">Oxidoreductase</keyword>
<dbReference type="GO" id="GO:0016491">
    <property type="term" value="F:oxidoreductase activity"/>
    <property type="evidence" value="ECO:0007669"/>
    <property type="project" value="UniProtKB-KW"/>
</dbReference>
<reference evidence="3" key="2">
    <citation type="submission" date="2015-06" db="UniProtKB">
        <authorList>
            <consortium name="EnsemblMetazoa"/>
        </authorList>
    </citation>
    <scope>IDENTIFICATION</scope>
</reference>
<dbReference type="STRING" id="32264.T1KNI8"/>
<evidence type="ECO:0000313" key="3">
    <source>
        <dbReference type="EnsemblMetazoa" id="tetur16g01130.1"/>
    </source>
</evidence>
<evidence type="ECO:0000313" key="4">
    <source>
        <dbReference type="Proteomes" id="UP000015104"/>
    </source>
</evidence>
<dbReference type="PROSITE" id="PS00061">
    <property type="entry name" value="ADH_SHORT"/>
    <property type="match status" value="1"/>
</dbReference>
<name>T1KNI8_TETUR</name>
<sequence>MSTIQSDKLKGKVAIVTASTDGQSKRKEQSIISSLMLLMSIIIISRKFQFLRIGAYSVSKTALLGLTKAIANETASSNIRVNCICSGITKTKFSRALWENEGINEEMDRIMPNS</sequence>
<dbReference type="EMBL" id="CAEY01000277">
    <property type="status" value="NOT_ANNOTATED_CDS"/>
    <property type="molecule type" value="Genomic_DNA"/>
</dbReference>
<dbReference type="SUPFAM" id="SSF51735">
    <property type="entry name" value="NAD(P)-binding Rossmann-fold domains"/>
    <property type="match status" value="1"/>
</dbReference>
<dbReference type="EnsemblMetazoa" id="tetur16g01130.1">
    <property type="protein sequence ID" value="tetur16g01130.1"/>
    <property type="gene ID" value="tetur16g01130"/>
</dbReference>
<dbReference type="InterPro" id="IPR036291">
    <property type="entry name" value="NAD(P)-bd_dom_sf"/>
</dbReference>
<proteinExistence type="inferred from homology"/>
<organism evidence="3 4">
    <name type="scientific">Tetranychus urticae</name>
    <name type="common">Two-spotted spider mite</name>
    <dbReference type="NCBI Taxonomy" id="32264"/>
    <lineage>
        <taxon>Eukaryota</taxon>
        <taxon>Metazoa</taxon>
        <taxon>Ecdysozoa</taxon>
        <taxon>Arthropoda</taxon>
        <taxon>Chelicerata</taxon>
        <taxon>Arachnida</taxon>
        <taxon>Acari</taxon>
        <taxon>Acariformes</taxon>
        <taxon>Trombidiformes</taxon>
        <taxon>Prostigmata</taxon>
        <taxon>Eleutherengona</taxon>
        <taxon>Raphignathae</taxon>
        <taxon>Tetranychoidea</taxon>
        <taxon>Tetranychidae</taxon>
        <taxon>Tetranychus</taxon>
    </lineage>
</organism>
<dbReference type="Pfam" id="PF13561">
    <property type="entry name" value="adh_short_C2"/>
    <property type="match status" value="1"/>
</dbReference>
<accession>T1KNI8</accession>
<dbReference type="AlphaFoldDB" id="T1KNI8"/>
<dbReference type="Proteomes" id="UP000015104">
    <property type="component" value="Unassembled WGS sequence"/>
</dbReference>
<reference evidence="4" key="1">
    <citation type="submission" date="2011-08" db="EMBL/GenBank/DDBJ databases">
        <authorList>
            <person name="Rombauts S."/>
        </authorList>
    </citation>
    <scope>NUCLEOTIDE SEQUENCE</scope>
    <source>
        <strain evidence="4">London</strain>
    </source>
</reference>
<dbReference type="InterPro" id="IPR002347">
    <property type="entry name" value="SDR_fam"/>
</dbReference>
<dbReference type="PANTHER" id="PTHR43943:SF2">
    <property type="entry name" value="DEHYDROGENASE_REDUCTASE 4"/>
    <property type="match status" value="1"/>
</dbReference>
<dbReference type="HOGENOM" id="CLU_2471962_0_0_1"/>
<dbReference type="InterPro" id="IPR020904">
    <property type="entry name" value="Sc_DH/Rdtase_CS"/>
</dbReference>
<comment type="similarity">
    <text evidence="1">Belongs to the short-chain dehydrogenases/reductases (SDR) family.</text>
</comment>
<dbReference type="PANTHER" id="PTHR43943">
    <property type="entry name" value="DEHYDROGENASE/REDUCTASE (SDR FAMILY) MEMBER 4"/>
    <property type="match status" value="1"/>
</dbReference>
<dbReference type="Gene3D" id="3.40.50.720">
    <property type="entry name" value="NAD(P)-binding Rossmann-like Domain"/>
    <property type="match status" value="1"/>
</dbReference>